<dbReference type="SUPFAM" id="SSF52402">
    <property type="entry name" value="Adenine nucleotide alpha hydrolases-like"/>
    <property type="match status" value="1"/>
</dbReference>
<dbReference type="PANTHER" id="PTHR46268">
    <property type="entry name" value="STRESS RESPONSE PROTEIN NHAX"/>
    <property type="match status" value="1"/>
</dbReference>
<dbReference type="PANTHER" id="PTHR46268:SF15">
    <property type="entry name" value="UNIVERSAL STRESS PROTEIN HP_0031"/>
    <property type="match status" value="1"/>
</dbReference>
<dbReference type="Proteomes" id="UP000235777">
    <property type="component" value="Unassembled WGS sequence"/>
</dbReference>
<organism evidence="3 4">
    <name type="scientific">Trinickia symbiotica</name>
    <dbReference type="NCBI Taxonomy" id="863227"/>
    <lineage>
        <taxon>Bacteria</taxon>
        <taxon>Pseudomonadati</taxon>
        <taxon>Pseudomonadota</taxon>
        <taxon>Betaproteobacteria</taxon>
        <taxon>Burkholderiales</taxon>
        <taxon>Burkholderiaceae</taxon>
        <taxon>Trinickia</taxon>
    </lineage>
</organism>
<protein>
    <submittedName>
        <fullName evidence="3">Universal stress protein</fullName>
    </submittedName>
</protein>
<evidence type="ECO:0000313" key="3">
    <source>
        <dbReference type="EMBL" id="PMS36659.1"/>
    </source>
</evidence>
<evidence type="ECO:0000313" key="4">
    <source>
        <dbReference type="Proteomes" id="UP000235777"/>
    </source>
</evidence>
<dbReference type="EMBL" id="PNYC01000006">
    <property type="protein sequence ID" value="PMS36659.1"/>
    <property type="molecule type" value="Genomic_DNA"/>
</dbReference>
<accession>A0A2N7X4H2</accession>
<feature type="domain" description="UspA" evidence="2">
    <location>
        <begin position="3"/>
        <end position="144"/>
    </location>
</feature>
<dbReference type="AlphaFoldDB" id="A0A2N7X4H2"/>
<sequence length="152" mass="16122">MAYRRIMLAVDGSASSKRATLEATRIAALTQASVLAVHVVDLKSLLASGEAYAQALKGNRAGHIILAEARDVLRSAGIASEEELVETNGTGDDIASCLERCASRCAADLVVMGTHGRRGVKRLMHGSVAARFLTFSTRPVLVVRAENDEEST</sequence>
<dbReference type="InterPro" id="IPR014729">
    <property type="entry name" value="Rossmann-like_a/b/a_fold"/>
</dbReference>
<comment type="similarity">
    <text evidence="1">Belongs to the universal stress protein A family.</text>
</comment>
<dbReference type="InterPro" id="IPR006016">
    <property type="entry name" value="UspA"/>
</dbReference>
<reference evidence="3 4" key="1">
    <citation type="submission" date="2018-01" db="EMBL/GenBank/DDBJ databases">
        <title>Whole genome analyses suggest that Burkholderia sensu lato contains two further novel genera in the rhizoxinica-symbiotica group Mycetohabitans gen. nov., and Trinickia gen. nov.: implications for the evolution of diazotrophy and nodulation in the Burkholderiaceae.</title>
        <authorList>
            <person name="Estrada-de los Santos P."/>
            <person name="Palmer M."/>
            <person name="Chavez-Ramirez B."/>
            <person name="Beukes C."/>
            <person name="Steenkamp E.T."/>
            <person name="Hirsch A.M."/>
            <person name="Manyaka P."/>
            <person name="Maluk M."/>
            <person name="Lafos M."/>
            <person name="Crook M."/>
            <person name="Gross E."/>
            <person name="Simon M.F."/>
            <person name="Bueno dos Reis Junior F."/>
            <person name="Poole P.S."/>
            <person name="Venter S.N."/>
            <person name="James E.K."/>
        </authorList>
    </citation>
    <scope>NUCLEOTIDE SEQUENCE [LARGE SCALE GENOMIC DNA]</scope>
    <source>
        <strain evidence="3 4">JPY 581</strain>
    </source>
</reference>
<proteinExistence type="inferred from homology"/>
<comment type="caution">
    <text evidence="3">The sequence shown here is derived from an EMBL/GenBank/DDBJ whole genome shotgun (WGS) entry which is preliminary data.</text>
</comment>
<dbReference type="CDD" id="cd00293">
    <property type="entry name" value="USP-like"/>
    <property type="match status" value="1"/>
</dbReference>
<dbReference type="Pfam" id="PF00582">
    <property type="entry name" value="Usp"/>
    <property type="match status" value="1"/>
</dbReference>
<dbReference type="RefSeq" id="WP_102606897.1">
    <property type="nucleotide sequence ID" value="NZ_PNYC01000006.1"/>
</dbReference>
<keyword evidence="4" id="KW-1185">Reference proteome</keyword>
<dbReference type="Gene3D" id="3.40.50.620">
    <property type="entry name" value="HUPs"/>
    <property type="match status" value="1"/>
</dbReference>
<evidence type="ECO:0000259" key="2">
    <source>
        <dbReference type="Pfam" id="PF00582"/>
    </source>
</evidence>
<dbReference type="PRINTS" id="PR01438">
    <property type="entry name" value="UNVRSLSTRESS"/>
</dbReference>
<gene>
    <name evidence="3" type="ORF">C0Z20_11175</name>
</gene>
<evidence type="ECO:0000256" key="1">
    <source>
        <dbReference type="ARBA" id="ARBA00008791"/>
    </source>
</evidence>
<name>A0A2N7X4H2_9BURK</name>
<dbReference type="InterPro" id="IPR006015">
    <property type="entry name" value="Universal_stress_UspA"/>
</dbReference>